<comment type="caution">
    <text evidence="2">The sequence shown here is derived from an EMBL/GenBank/DDBJ whole genome shotgun (WGS) entry which is preliminary data.</text>
</comment>
<dbReference type="SUPFAM" id="SSF141986">
    <property type="entry name" value="LD-carboxypeptidase A C-terminal domain-like"/>
    <property type="match status" value="1"/>
</dbReference>
<sequence length="55" mass="6128">MIVSVIKDEFGADKVPIVVDFDFGHTDPKFILPLGERVELRPGTNEIILLDSPFS</sequence>
<accession>A0ABV5C1Z8</accession>
<keyword evidence="3" id="KW-1185">Reference proteome</keyword>
<dbReference type="EMBL" id="JBHIRY010000012">
    <property type="protein sequence ID" value="MFB5761535.1"/>
    <property type="molecule type" value="Genomic_DNA"/>
</dbReference>
<dbReference type="InterPro" id="IPR040921">
    <property type="entry name" value="Peptidase_S66C"/>
</dbReference>
<name>A0ABV5C1Z8_9BACL</name>
<protein>
    <recommendedName>
        <fullName evidence="1">LD-carboxypeptidase C-terminal domain-containing protein</fullName>
    </recommendedName>
</protein>
<proteinExistence type="predicted"/>
<dbReference type="InterPro" id="IPR027461">
    <property type="entry name" value="Carboxypeptidase_A_C_sf"/>
</dbReference>
<dbReference type="RefSeq" id="WP_375520671.1">
    <property type="nucleotide sequence ID" value="NZ_JBHIRY010000012.1"/>
</dbReference>
<dbReference type="Gene3D" id="3.50.30.60">
    <property type="entry name" value="LD-carboxypeptidase A C-terminal domain-like"/>
    <property type="match status" value="1"/>
</dbReference>
<evidence type="ECO:0000259" key="1">
    <source>
        <dbReference type="Pfam" id="PF17676"/>
    </source>
</evidence>
<reference evidence="2 3" key="1">
    <citation type="submission" date="2024-09" db="EMBL/GenBank/DDBJ databases">
        <title>Paenibacillus zeirhizospherea sp. nov., isolated from surface of the maize (Zea mays) roots in a horticulture field, Hungary.</title>
        <authorList>
            <person name="Marton D."/>
            <person name="Farkas M."/>
            <person name="Bedics A."/>
            <person name="Toth E."/>
            <person name="Tancsics A."/>
            <person name="Boka K."/>
            <person name="Marati G."/>
            <person name="Kriszt B."/>
            <person name="Cserhati M."/>
        </authorList>
    </citation>
    <scope>NUCLEOTIDE SEQUENCE [LARGE SCALE GENOMIC DNA]</scope>
    <source>
        <strain evidence="2 3">JCM 18446</strain>
    </source>
</reference>
<gene>
    <name evidence="2" type="ORF">ACE5LO_14140</name>
</gene>
<dbReference type="Proteomes" id="UP001580430">
    <property type="component" value="Unassembled WGS sequence"/>
</dbReference>
<organism evidence="2 3">
    <name type="scientific">Paenibacillus medicaginis</name>
    <dbReference type="NCBI Taxonomy" id="1470560"/>
    <lineage>
        <taxon>Bacteria</taxon>
        <taxon>Bacillati</taxon>
        <taxon>Bacillota</taxon>
        <taxon>Bacilli</taxon>
        <taxon>Bacillales</taxon>
        <taxon>Paenibacillaceae</taxon>
        <taxon>Paenibacillus</taxon>
    </lineage>
</organism>
<evidence type="ECO:0000313" key="3">
    <source>
        <dbReference type="Proteomes" id="UP001580430"/>
    </source>
</evidence>
<feature type="domain" description="LD-carboxypeptidase C-terminal" evidence="1">
    <location>
        <begin position="2"/>
        <end position="40"/>
    </location>
</feature>
<evidence type="ECO:0000313" key="2">
    <source>
        <dbReference type="EMBL" id="MFB5761535.1"/>
    </source>
</evidence>
<dbReference type="Pfam" id="PF17676">
    <property type="entry name" value="Peptidase_S66C"/>
    <property type="match status" value="1"/>
</dbReference>